<dbReference type="InterPro" id="IPR016181">
    <property type="entry name" value="Acyl_CoA_acyltransferase"/>
</dbReference>
<sequence length="213" mass="23750">MSPLRLSDMRLSDMYLSDMSDMHLSDIEAADLEPPDIDSILAYWYDSPVDYLRSIGVAPEKLPSKRKMREMLALKLGQPHVPPTILVVAAKGERVGVHELTHIEPGVSAVMHAHIWKAEHRGRGIGAVSYVKAMERFFDAHGFSRILFETPTANAGANRIKQILGIAPRGEGSLYLPIMVRPLATTRYAVERSELPAIVGRLEANAWNRRRSS</sequence>
<dbReference type="Pfam" id="PF00583">
    <property type="entry name" value="Acetyltransf_1"/>
    <property type="match status" value="1"/>
</dbReference>
<dbReference type="SUPFAM" id="SSF55729">
    <property type="entry name" value="Acyl-CoA N-acyltransferases (Nat)"/>
    <property type="match status" value="1"/>
</dbReference>
<dbReference type="InterPro" id="IPR000182">
    <property type="entry name" value="GNAT_dom"/>
</dbReference>
<keyword evidence="3" id="KW-1185">Reference proteome</keyword>
<gene>
    <name evidence="2" type="ORF">LZC94_13090</name>
</gene>
<feature type="domain" description="N-acetyltransferase" evidence="1">
    <location>
        <begin position="27"/>
        <end position="184"/>
    </location>
</feature>
<dbReference type="PROSITE" id="PS51186">
    <property type="entry name" value="GNAT"/>
    <property type="match status" value="1"/>
</dbReference>
<evidence type="ECO:0000259" key="1">
    <source>
        <dbReference type="PROSITE" id="PS51186"/>
    </source>
</evidence>
<dbReference type="EMBL" id="CP089984">
    <property type="protein sequence ID" value="WXB18184.1"/>
    <property type="molecule type" value="Genomic_DNA"/>
</dbReference>
<protein>
    <submittedName>
        <fullName evidence="2">GNAT family N-acetyltransferase</fullName>
    </submittedName>
</protein>
<name>A0ABZ2M4L1_9BACT</name>
<reference evidence="2 3" key="1">
    <citation type="submission" date="2021-12" db="EMBL/GenBank/DDBJ databases">
        <title>Discovery of the Pendulisporaceae a myxobacterial family with distinct sporulation behavior and unique specialized metabolism.</title>
        <authorList>
            <person name="Garcia R."/>
            <person name="Popoff A."/>
            <person name="Bader C.D."/>
            <person name="Loehr J."/>
            <person name="Walesch S."/>
            <person name="Walt C."/>
            <person name="Boldt J."/>
            <person name="Bunk B."/>
            <person name="Haeckl F.J.F.P.J."/>
            <person name="Gunesch A.P."/>
            <person name="Birkelbach J."/>
            <person name="Nuebel U."/>
            <person name="Pietschmann T."/>
            <person name="Bach T."/>
            <person name="Mueller R."/>
        </authorList>
    </citation>
    <scope>NUCLEOTIDE SEQUENCE [LARGE SCALE GENOMIC DNA]</scope>
    <source>
        <strain evidence="2 3">MSr11954</strain>
    </source>
</reference>
<dbReference type="RefSeq" id="WP_394827826.1">
    <property type="nucleotide sequence ID" value="NZ_CP089984.1"/>
</dbReference>
<evidence type="ECO:0000313" key="2">
    <source>
        <dbReference type="EMBL" id="WXB18184.1"/>
    </source>
</evidence>
<evidence type="ECO:0000313" key="3">
    <source>
        <dbReference type="Proteomes" id="UP001370348"/>
    </source>
</evidence>
<organism evidence="2 3">
    <name type="scientific">Pendulispora albinea</name>
    <dbReference type="NCBI Taxonomy" id="2741071"/>
    <lineage>
        <taxon>Bacteria</taxon>
        <taxon>Pseudomonadati</taxon>
        <taxon>Myxococcota</taxon>
        <taxon>Myxococcia</taxon>
        <taxon>Myxococcales</taxon>
        <taxon>Sorangiineae</taxon>
        <taxon>Pendulisporaceae</taxon>
        <taxon>Pendulispora</taxon>
    </lineage>
</organism>
<proteinExistence type="predicted"/>
<accession>A0ABZ2M4L1</accession>
<dbReference type="Gene3D" id="3.40.630.30">
    <property type="match status" value="1"/>
</dbReference>
<dbReference type="Proteomes" id="UP001370348">
    <property type="component" value="Chromosome"/>
</dbReference>